<evidence type="ECO:0000313" key="3">
    <source>
        <dbReference type="WBParaSite" id="HPBE_0001453001-mRNA-1"/>
    </source>
</evidence>
<organism evidence="2 3">
    <name type="scientific">Heligmosomoides polygyrus</name>
    <name type="common">Parasitic roundworm</name>
    <dbReference type="NCBI Taxonomy" id="6339"/>
    <lineage>
        <taxon>Eukaryota</taxon>
        <taxon>Metazoa</taxon>
        <taxon>Ecdysozoa</taxon>
        <taxon>Nematoda</taxon>
        <taxon>Chromadorea</taxon>
        <taxon>Rhabditida</taxon>
        <taxon>Rhabditina</taxon>
        <taxon>Rhabditomorpha</taxon>
        <taxon>Strongyloidea</taxon>
        <taxon>Heligmosomidae</taxon>
        <taxon>Heligmosomoides</taxon>
    </lineage>
</organism>
<reference evidence="3" key="2">
    <citation type="submission" date="2019-09" db="UniProtKB">
        <authorList>
            <consortium name="WormBaseParasite"/>
        </authorList>
    </citation>
    <scope>IDENTIFICATION</scope>
</reference>
<dbReference type="Proteomes" id="UP000050761">
    <property type="component" value="Unassembled WGS sequence"/>
</dbReference>
<accession>A0A3P8ASS1</accession>
<sequence length="105" mass="11585">MMTETKGEGRWAAAWRGGKDAITEVPSVPYCDIGERDVDGRELGATLEAQCVKKLGRTKALKDEREDTAGRILHVTVSADAFDDEDVNNAVTLVKIDRREKKLPV</sequence>
<evidence type="ECO:0000313" key="1">
    <source>
        <dbReference type="EMBL" id="VDO99917.1"/>
    </source>
</evidence>
<accession>A0A183G0B9</accession>
<proteinExistence type="predicted"/>
<dbReference type="EMBL" id="UZAH01028403">
    <property type="protein sequence ID" value="VDO99917.1"/>
    <property type="molecule type" value="Genomic_DNA"/>
</dbReference>
<name>A0A183G0B9_HELPZ</name>
<dbReference type="AlphaFoldDB" id="A0A183G0B9"/>
<evidence type="ECO:0000313" key="2">
    <source>
        <dbReference type="Proteomes" id="UP000050761"/>
    </source>
</evidence>
<dbReference type="WBParaSite" id="HPBE_0001453001-mRNA-1">
    <property type="protein sequence ID" value="HPBE_0001453001-mRNA-1"/>
    <property type="gene ID" value="HPBE_0001453001"/>
</dbReference>
<gene>
    <name evidence="1" type="ORF">HPBE_LOCUS14531</name>
</gene>
<reference evidence="1 2" key="1">
    <citation type="submission" date="2018-11" db="EMBL/GenBank/DDBJ databases">
        <authorList>
            <consortium name="Pathogen Informatics"/>
        </authorList>
    </citation>
    <scope>NUCLEOTIDE SEQUENCE [LARGE SCALE GENOMIC DNA]</scope>
</reference>
<protein>
    <submittedName>
        <fullName evidence="1 3">Uncharacterized protein</fullName>
    </submittedName>
</protein>
<keyword evidence="2" id="KW-1185">Reference proteome</keyword>